<dbReference type="SUPFAM" id="SSF52540">
    <property type="entry name" value="P-loop containing nucleoside triphosphate hydrolases"/>
    <property type="match status" value="1"/>
</dbReference>
<proteinExistence type="predicted"/>
<keyword evidence="2" id="KW-1185">Reference proteome</keyword>
<evidence type="ECO:0000313" key="1">
    <source>
        <dbReference type="EMBL" id="PPK67060.1"/>
    </source>
</evidence>
<reference evidence="1 2" key="1">
    <citation type="submission" date="2018-02" db="EMBL/GenBank/DDBJ databases">
        <title>Genomic Encyclopedia of Archaeal and Bacterial Type Strains, Phase II (KMG-II): from individual species to whole genera.</title>
        <authorList>
            <person name="Goeker M."/>
        </authorList>
    </citation>
    <scope>NUCLEOTIDE SEQUENCE [LARGE SCALE GENOMIC DNA]</scope>
    <source>
        <strain evidence="1 2">YU 961-1</strain>
    </source>
</reference>
<protein>
    <recommendedName>
        <fullName evidence="3">Dynamin family protein</fullName>
    </recommendedName>
</protein>
<name>A0A2S6GPF9_9PSEU</name>
<dbReference type="EMBL" id="PTIX01000008">
    <property type="protein sequence ID" value="PPK67060.1"/>
    <property type="molecule type" value="Genomic_DNA"/>
</dbReference>
<dbReference type="AlphaFoldDB" id="A0A2S6GPF9"/>
<sequence length="636" mass="68362">MTDTTAEETVAHGGAVGGRRRRGRFDVEIEQLLKTRTGAAADTVAELCSVLEQIHRVSCGEVRIAVSGAVSSLKSTTVELLLGRPGLLAIDEGAITPAPTEVRLAQVDDPVPPRQWICTMTESTARRRAVALLGLPPETDLSLAELAGTGGDNDALVAQLVAATSAFDYGATYSAEEFARRGGVLRIDGFGTALVERVVVELAVPRAEWDLSWAGRRAVTVVDLPGTGKGRALENLINEQRSAVAHIALNVVGLAAGNDFEAPPAHAMSACVLVATRLDSLGSPGDPAVLHNLESAVATTVRDWQVSGRQAEVAAVCGPWACASAEQWARFSPNAEAWVSAERARDQWTRAPWTPTGPTRGALREAVSEALFDGGTRRLRELVERLAARSGGRVDEAELTRLMDRAARLVGVLRDNRSATRTEDWAVHARLVRLRGDQTPIDRMRRLARRAAEDAVYGMGEWDRLRPLFLTGRWSGSVPRTRSAFEKVGLAEVAAAAIDVSHEALEDLLDEWGADYGLSLSPPAFDEDRARAEAARFGELGARLLSMMTDGRFGGDSGDALTLRWVARTRLELATLLEGLLVHRMAPSITAAWAEADVALAELVAKATPASSGVGTLRMVERKLDELRRERSRGGR</sequence>
<dbReference type="InterPro" id="IPR027417">
    <property type="entry name" value="P-loop_NTPase"/>
</dbReference>
<comment type="caution">
    <text evidence="1">The sequence shown here is derived from an EMBL/GenBank/DDBJ whole genome shotgun (WGS) entry which is preliminary data.</text>
</comment>
<evidence type="ECO:0008006" key="3">
    <source>
        <dbReference type="Google" id="ProtNLM"/>
    </source>
</evidence>
<dbReference type="Proteomes" id="UP000239203">
    <property type="component" value="Unassembled WGS sequence"/>
</dbReference>
<dbReference type="RefSeq" id="WP_104479829.1">
    <property type="nucleotide sequence ID" value="NZ_CP154825.1"/>
</dbReference>
<dbReference type="OrthoDB" id="9818909at2"/>
<organism evidence="1 2">
    <name type="scientific">Actinokineospora auranticolor</name>
    <dbReference type="NCBI Taxonomy" id="155976"/>
    <lineage>
        <taxon>Bacteria</taxon>
        <taxon>Bacillati</taxon>
        <taxon>Actinomycetota</taxon>
        <taxon>Actinomycetes</taxon>
        <taxon>Pseudonocardiales</taxon>
        <taxon>Pseudonocardiaceae</taxon>
        <taxon>Actinokineospora</taxon>
    </lineage>
</organism>
<accession>A0A2S6GPF9</accession>
<evidence type="ECO:0000313" key="2">
    <source>
        <dbReference type="Proteomes" id="UP000239203"/>
    </source>
</evidence>
<gene>
    <name evidence="1" type="ORF">CLV40_10857</name>
</gene>